<gene>
    <name evidence="2" type="ORF">M9Y10_044224</name>
</gene>
<keyword evidence="1" id="KW-0812">Transmembrane</keyword>
<protein>
    <submittedName>
        <fullName evidence="2">Uncharacterized protein</fullName>
    </submittedName>
</protein>
<feature type="transmembrane region" description="Helical" evidence="1">
    <location>
        <begin position="6"/>
        <end position="27"/>
    </location>
</feature>
<name>A0ABR2K4U4_9EUKA</name>
<comment type="caution">
    <text evidence="2">The sequence shown here is derived from an EMBL/GenBank/DDBJ whole genome shotgun (WGS) entry which is preliminary data.</text>
</comment>
<sequence length="261" mass="30227">MECSLVILSFIPVIFFCIGIPLWAVGLKSTHDKVSSLFTILPLYPNGTFPYDTYYIVQKENSSAISKVINITIDINDKQVKNREVYMLHNMWGYNINADLIINNQRIKQISISNNNFYNYSDKYVPLTRHSLYELPRLRSSFKNIQFYDNVFSVFCPYSTDLTLSVQSFCSHSQYPMLIDGNYSLDNLFSSLSKYSFKSLTIEFHNSYLIPYNYAETPEAYIIFIRDSQKNSMLYAGISLTVIGIILTFVYFFIICIVSCC</sequence>
<organism evidence="2 3">
    <name type="scientific">Tritrichomonas musculus</name>
    <dbReference type="NCBI Taxonomy" id="1915356"/>
    <lineage>
        <taxon>Eukaryota</taxon>
        <taxon>Metamonada</taxon>
        <taxon>Parabasalia</taxon>
        <taxon>Tritrichomonadida</taxon>
        <taxon>Tritrichomonadidae</taxon>
        <taxon>Tritrichomonas</taxon>
    </lineage>
</organism>
<dbReference type="Proteomes" id="UP001470230">
    <property type="component" value="Unassembled WGS sequence"/>
</dbReference>
<keyword evidence="1" id="KW-1133">Transmembrane helix</keyword>
<reference evidence="2 3" key="1">
    <citation type="submission" date="2024-04" db="EMBL/GenBank/DDBJ databases">
        <title>Tritrichomonas musculus Genome.</title>
        <authorList>
            <person name="Alves-Ferreira E."/>
            <person name="Grigg M."/>
            <person name="Lorenzi H."/>
            <person name="Galac M."/>
        </authorList>
    </citation>
    <scope>NUCLEOTIDE SEQUENCE [LARGE SCALE GENOMIC DNA]</scope>
    <source>
        <strain evidence="2 3">EAF2021</strain>
    </source>
</reference>
<evidence type="ECO:0000313" key="2">
    <source>
        <dbReference type="EMBL" id="KAK8885095.1"/>
    </source>
</evidence>
<accession>A0ABR2K4U4</accession>
<evidence type="ECO:0000256" key="1">
    <source>
        <dbReference type="SAM" id="Phobius"/>
    </source>
</evidence>
<proteinExistence type="predicted"/>
<evidence type="ECO:0000313" key="3">
    <source>
        <dbReference type="Proteomes" id="UP001470230"/>
    </source>
</evidence>
<feature type="transmembrane region" description="Helical" evidence="1">
    <location>
        <begin position="233"/>
        <end position="254"/>
    </location>
</feature>
<keyword evidence="3" id="KW-1185">Reference proteome</keyword>
<keyword evidence="1" id="KW-0472">Membrane</keyword>
<dbReference type="EMBL" id="JAPFFF010000008">
    <property type="protein sequence ID" value="KAK8885095.1"/>
    <property type="molecule type" value="Genomic_DNA"/>
</dbReference>